<organism evidence="1 2">
    <name type="scientific">Rhodobacter ferrooxidans</name>
    <dbReference type="NCBI Taxonomy" id="371731"/>
    <lineage>
        <taxon>Bacteria</taxon>
        <taxon>Pseudomonadati</taxon>
        <taxon>Pseudomonadota</taxon>
        <taxon>Alphaproteobacteria</taxon>
        <taxon>Rhodobacterales</taxon>
        <taxon>Rhodobacter group</taxon>
        <taxon>Rhodobacter</taxon>
    </lineage>
</organism>
<protein>
    <submittedName>
        <fullName evidence="1">Uncharacterized protein</fullName>
    </submittedName>
</protein>
<proteinExistence type="predicted"/>
<dbReference type="EMBL" id="ACYY01000012">
    <property type="protein sequence ID" value="EEW25045.1"/>
    <property type="molecule type" value="Genomic_DNA"/>
</dbReference>
<keyword evidence="2" id="KW-1185">Reference proteome</keyword>
<evidence type="ECO:0000313" key="1">
    <source>
        <dbReference type="EMBL" id="EEW25045.1"/>
    </source>
</evidence>
<dbReference type="STRING" id="371731.Rsw2DRAFT_2025"/>
<name>C8S1U7_9RHOB</name>
<sequence>MLREQYVGKSLRQGLPGYGFSENQKPSRLLPIGLEWQPAGRSLDQMEMSGREFSPTFPPT</sequence>
<dbReference type="Proteomes" id="UP000010121">
    <property type="component" value="Unassembled WGS sequence"/>
</dbReference>
<accession>C8S1U7</accession>
<dbReference type="AlphaFoldDB" id="C8S1U7"/>
<gene>
    <name evidence="1" type="ORF">Rsw2DRAFT_2025</name>
</gene>
<comment type="caution">
    <text evidence="1">The sequence shown here is derived from an EMBL/GenBank/DDBJ whole genome shotgun (WGS) entry which is preliminary data.</text>
</comment>
<evidence type="ECO:0000313" key="2">
    <source>
        <dbReference type="Proteomes" id="UP000010121"/>
    </source>
</evidence>
<reference evidence="1 2" key="1">
    <citation type="submission" date="2009-08" db="EMBL/GenBank/DDBJ databases">
        <title>The draft genome of Rhodobacter sp. SW2.</title>
        <authorList>
            <consortium name="US DOE Joint Genome Institute (JGI-PGF)"/>
            <person name="Lucas S."/>
            <person name="Copeland A."/>
            <person name="Lapidus A."/>
            <person name="Glavina del Rio T."/>
            <person name="Tice H."/>
            <person name="Bruce D."/>
            <person name="Goodwin L."/>
            <person name="Pitluck S."/>
            <person name="Larimer F."/>
            <person name="Land M.L."/>
            <person name="Hauser L."/>
            <person name="Emerson D."/>
        </authorList>
    </citation>
    <scope>NUCLEOTIDE SEQUENCE [LARGE SCALE GENOMIC DNA]</scope>
    <source>
        <strain evidence="1 2">SW2</strain>
    </source>
</reference>